<evidence type="ECO:0000259" key="6">
    <source>
        <dbReference type="PROSITE" id="PS50103"/>
    </source>
</evidence>
<dbReference type="PROSITE" id="PS50103">
    <property type="entry name" value="ZF_C3H1"/>
    <property type="match status" value="1"/>
</dbReference>
<dbReference type="Proteomes" id="UP000789342">
    <property type="component" value="Unassembled WGS sequence"/>
</dbReference>
<dbReference type="GO" id="GO:0061630">
    <property type="term" value="F:ubiquitin protein ligase activity"/>
    <property type="evidence" value="ECO:0007669"/>
    <property type="project" value="InterPro"/>
</dbReference>
<comment type="caution">
    <text evidence="7">The sequence shown here is derived from an EMBL/GenBank/DDBJ whole genome shotgun (WGS) entry which is preliminary data.</text>
</comment>
<name>A0A9N9HSL8_9GLOM</name>
<feature type="compositionally biased region" description="Low complexity" evidence="5">
    <location>
        <begin position="281"/>
        <end position="300"/>
    </location>
</feature>
<dbReference type="GO" id="GO:0000209">
    <property type="term" value="P:protein polyubiquitination"/>
    <property type="evidence" value="ECO:0007669"/>
    <property type="project" value="InterPro"/>
</dbReference>
<accession>A0A9N9HSL8</accession>
<dbReference type="PANTHER" id="PTHR11224:SF10">
    <property type="entry name" value="IP09428P-RELATED"/>
    <property type="match status" value="1"/>
</dbReference>
<evidence type="ECO:0000256" key="1">
    <source>
        <dbReference type="ARBA" id="ARBA00022723"/>
    </source>
</evidence>
<sequence>MVRTAAIRTYMRLATVFCKASTGKNLLRPISQVHLVDQTIIPLQKRKARAQAQRTSSHLIEHQIRTTSHMKAPPFANSFLIIVAFTGTTVDCIKEWRKTDDISSPFQTINTTKTCPVCRKNSPYVVPSPTFAKSGPIKDQIILNYRQRLAQIPCKYFTERRTCPFADACHYKHANPDGTRCILGPPHKKKTRSVCPIENFRYLEVSGESSVFDISAFSEILGLSRDHGIRHIFARDWSDNWDDKIDFAENPTWDDDFPFEDQIGSFASDNQDEVDIPDVDNNNNSGWENSEWEEWWSSWD</sequence>
<keyword evidence="3 4" id="KW-0862">Zinc</keyword>
<dbReference type="AlphaFoldDB" id="A0A9N9HSL8"/>
<evidence type="ECO:0000256" key="5">
    <source>
        <dbReference type="SAM" id="MobiDB-lite"/>
    </source>
</evidence>
<feature type="domain" description="C3H1-type" evidence="6">
    <location>
        <begin position="148"/>
        <end position="176"/>
    </location>
</feature>
<evidence type="ECO:0000256" key="2">
    <source>
        <dbReference type="ARBA" id="ARBA00022771"/>
    </source>
</evidence>
<keyword evidence="1 4" id="KW-0479">Metal-binding</keyword>
<dbReference type="InterPro" id="IPR045072">
    <property type="entry name" value="MKRN-like"/>
</dbReference>
<dbReference type="PANTHER" id="PTHR11224">
    <property type="entry name" value="MAKORIN-RELATED"/>
    <property type="match status" value="1"/>
</dbReference>
<evidence type="ECO:0000313" key="8">
    <source>
        <dbReference type="Proteomes" id="UP000789342"/>
    </source>
</evidence>
<evidence type="ECO:0000256" key="4">
    <source>
        <dbReference type="PROSITE-ProRule" id="PRU00723"/>
    </source>
</evidence>
<feature type="zinc finger region" description="C3H1-type" evidence="4">
    <location>
        <begin position="148"/>
        <end position="176"/>
    </location>
</feature>
<feature type="region of interest" description="Disordered" evidence="5">
    <location>
        <begin position="268"/>
        <end position="300"/>
    </location>
</feature>
<protein>
    <submittedName>
        <fullName evidence="7">17829_t:CDS:1</fullName>
    </submittedName>
</protein>
<organism evidence="7 8">
    <name type="scientific">Acaulospora morrowiae</name>
    <dbReference type="NCBI Taxonomy" id="94023"/>
    <lineage>
        <taxon>Eukaryota</taxon>
        <taxon>Fungi</taxon>
        <taxon>Fungi incertae sedis</taxon>
        <taxon>Mucoromycota</taxon>
        <taxon>Glomeromycotina</taxon>
        <taxon>Glomeromycetes</taxon>
        <taxon>Diversisporales</taxon>
        <taxon>Acaulosporaceae</taxon>
        <taxon>Acaulospora</taxon>
    </lineage>
</organism>
<reference evidence="7" key="1">
    <citation type="submission" date="2021-06" db="EMBL/GenBank/DDBJ databases">
        <authorList>
            <person name="Kallberg Y."/>
            <person name="Tangrot J."/>
            <person name="Rosling A."/>
        </authorList>
    </citation>
    <scope>NUCLEOTIDE SEQUENCE</scope>
    <source>
        <strain evidence="7">CL551</strain>
    </source>
</reference>
<dbReference type="OrthoDB" id="250836at2759"/>
<dbReference type="GO" id="GO:0008270">
    <property type="term" value="F:zinc ion binding"/>
    <property type="evidence" value="ECO:0007669"/>
    <property type="project" value="UniProtKB-KW"/>
</dbReference>
<gene>
    <name evidence="7" type="ORF">AMORRO_LOCUS12293</name>
</gene>
<evidence type="ECO:0000313" key="7">
    <source>
        <dbReference type="EMBL" id="CAG8704027.1"/>
    </source>
</evidence>
<evidence type="ECO:0000256" key="3">
    <source>
        <dbReference type="ARBA" id="ARBA00022833"/>
    </source>
</evidence>
<keyword evidence="2 4" id="KW-0863">Zinc-finger</keyword>
<proteinExistence type="predicted"/>
<dbReference type="EMBL" id="CAJVPV010017766">
    <property type="protein sequence ID" value="CAG8704027.1"/>
    <property type="molecule type" value="Genomic_DNA"/>
</dbReference>
<keyword evidence="8" id="KW-1185">Reference proteome</keyword>
<dbReference type="InterPro" id="IPR000571">
    <property type="entry name" value="Znf_CCCH"/>
</dbReference>